<comment type="caution">
    <text evidence="1">The sequence shown here is derived from an EMBL/GenBank/DDBJ whole genome shotgun (WGS) entry which is preliminary data.</text>
</comment>
<name>A0ACC1D3K1_9NEOP</name>
<evidence type="ECO:0000313" key="2">
    <source>
        <dbReference type="Proteomes" id="UP000824533"/>
    </source>
</evidence>
<proteinExistence type="predicted"/>
<reference evidence="1 2" key="1">
    <citation type="journal article" date="2021" name="Front. Genet.">
        <title>Chromosome-Level Genome Assembly Reveals Significant Gene Expansion in the Toll and IMD Signaling Pathways of Dendrolimus kikuchii.</title>
        <authorList>
            <person name="Zhou J."/>
            <person name="Wu P."/>
            <person name="Xiong Z."/>
            <person name="Liu N."/>
            <person name="Zhao N."/>
            <person name="Ji M."/>
            <person name="Qiu Y."/>
            <person name="Yang B."/>
        </authorList>
    </citation>
    <scope>NUCLEOTIDE SEQUENCE [LARGE SCALE GENOMIC DNA]</scope>
    <source>
        <strain evidence="1">Ann1</strain>
    </source>
</reference>
<dbReference type="EMBL" id="CM034396">
    <property type="protein sequence ID" value="KAJ0178340.1"/>
    <property type="molecule type" value="Genomic_DNA"/>
</dbReference>
<organism evidence="1 2">
    <name type="scientific">Dendrolimus kikuchii</name>
    <dbReference type="NCBI Taxonomy" id="765133"/>
    <lineage>
        <taxon>Eukaryota</taxon>
        <taxon>Metazoa</taxon>
        <taxon>Ecdysozoa</taxon>
        <taxon>Arthropoda</taxon>
        <taxon>Hexapoda</taxon>
        <taxon>Insecta</taxon>
        <taxon>Pterygota</taxon>
        <taxon>Neoptera</taxon>
        <taxon>Endopterygota</taxon>
        <taxon>Lepidoptera</taxon>
        <taxon>Glossata</taxon>
        <taxon>Ditrysia</taxon>
        <taxon>Bombycoidea</taxon>
        <taxon>Lasiocampidae</taxon>
        <taxon>Dendrolimus</taxon>
    </lineage>
</organism>
<accession>A0ACC1D3K1</accession>
<evidence type="ECO:0000313" key="1">
    <source>
        <dbReference type="EMBL" id="KAJ0178340.1"/>
    </source>
</evidence>
<protein>
    <submittedName>
        <fullName evidence="1">Uncharacterized protein</fullName>
    </submittedName>
</protein>
<dbReference type="Proteomes" id="UP000824533">
    <property type="component" value="Linkage Group LG10"/>
</dbReference>
<sequence length="179" mass="19468">MFAIFFIFSAVNQVQCHSGPLVFAAPSAVSHQSRIDIKHTPSYIATPVVYSPISTIYASGSIAGYAQEAVLTPILPTDTLLTPVALSFFHNLPLARALEHPISIDKAQAEANVQTNTVIIDNAKVIDKLRDEANNQIVITVTGPEKLNYGKFNEISVTSKNNDEVTLDPFSQETKSKLL</sequence>
<gene>
    <name evidence="1" type="ORF">K1T71_006163</name>
</gene>
<keyword evidence="2" id="KW-1185">Reference proteome</keyword>